<dbReference type="InterPro" id="IPR004331">
    <property type="entry name" value="SPX_dom"/>
</dbReference>
<keyword evidence="3" id="KW-1185">Reference proteome</keyword>
<gene>
    <name evidence="2" type="ORF">EDEG_02870</name>
</gene>
<dbReference type="Proteomes" id="UP000003163">
    <property type="component" value="Unassembled WGS sequence"/>
</dbReference>
<evidence type="ECO:0000313" key="3">
    <source>
        <dbReference type="Proteomes" id="UP000003163"/>
    </source>
</evidence>
<protein>
    <recommendedName>
        <fullName evidence="1">SPX domain-containing protein</fullName>
    </recommendedName>
</protein>
<sequence>MKFYRTLEKGQVNEWKDRYIDYVYLKQLIKTNPSLFFRELKKNADKIDEFYFGLEREITNARDKVFSLFRNRLKDKIKSDSECFDNFTEPANNNEEYCEAGGFARKSSIGNYDLCGPDEYSSDSMDSANLNSKKNQSCIAAFHGDVEDKVADKKFKNLDQKKDFECLESTFIDIDDKNSIEDVNEEIKYEHESTGNSYKHEFDQKVKNISFNNTNIEKNGQNEIHKKVKAVDLEGNKVDAQTEFRNKKVIESRENADADNQLKSQHTYDYDEYLKNDGKNGKKNSYISEKLAEKNEQKTENNRLLKIPRNLKDVSQMQQNNNKKNFYETKNISASKESVYFEGFDSKNLFNKKPFENIETSDYSKRRCVESVQNKDYHAYIDEREELYMKYRRNYNDSNNNFLNDNFEDRFCNNISFGDHRNAYKNVLNDNFVANTQIQEKINTENVEKTSPNNTKKLHSLDDQAIDRKNTKSSWPNRISRKWDLIAKLNPLSEKHMRYKKGKLCQLIMDCQKLIEYSRLNFVGFQKILKKFDKKIAKLFQKI</sequence>
<dbReference type="OrthoDB" id="10260443at2759"/>
<comment type="caution">
    <text evidence="2">The sequence shown here is derived from an EMBL/GenBank/DDBJ whole genome shotgun (WGS) entry which is preliminary data.</text>
</comment>
<organism evidence="2 3">
    <name type="scientific">Edhazardia aedis (strain USNM 41457)</name>
    <name type="common">Microsporidian parasite</name>
    <dbReference type="NCBI Taxonomy" id="1003232"/>
    <lineage>
        <taxon>Eukaryota</taxon>
        <taxon>Fungi</taxon>
        <taxon>Fungi incertae sedis</taxon>
        <taxon>Microsporidia</taxon>
        <taxon>Edhazardia</taxon>
    </lineage>
</organism>
<name>J9D4J9_EDHAE</name>
<reference evidence="3" key="2">
    <citation type="submission" date="2015-07" db="EMBL/GenBank/DDBJ databases">
        <title>Contrasting host-pathogen interactions and genome evolution in two generalist and specialist microsporidian pathogens of mosquitoes.</title>
        <authorList>
            <consortium name="The Broad Institute Genomics Platform"/>
            <consortium name="The Broad Institute Genome Sequencing Center for Infectious Disease"/>
            <person name="Cuomo C.A."/>
            <person name="Sanscrainte N.D."/>
            <person name="Goldberg J.M."/>
            <person name="Heiman D."/>
            <person name="Young S."/>
            <person name="Zeng Q."/>
            <person name="Becnel J.J."/>
            <person name="Birren B.W."/>
        </authorList>
    </citation>
    <scope>NUCLEOTIDE SEQUENCE [LARGE SCALE GENOMIC DNA]</scope>
    <source>
        <strain evidence="3">USNM 41457</strain>
    </source>
</reference>
<accession>J9D4J9</accession>
<dbReference type="PROSITE" id="PS51382">
    <property type="entry name" value="SPX"/>
    <property type="match status" value="1"/>
</dbReference>
<evidence type="ECO:0000313" key="2">
    <source>
        <dbReference type="EMBL" id="EJW02731.1"/>
    </source>
</evidence>
<dbReference type="VEuPathDB" id="MicrosporidiaDB:EDEG_02870"/>
<dbReference type="InParanoid" id="J9D4J9"/>
<proteinExistence type="predicted"/>
<feature type="domain" description="SPX" evidence="1">
    <location>
        <begin position="1"/>
        <end position="543"/>
    </location>
</feature>
<dbReference type="AlphaFoldDB" id="J9D4J9"/>
<dbReference type="HOGENOM" id="CLU_501547_0_0_1"/>
<evidence type="ECO:0000259" key="1">
    <source>
        <dbReference type="PROSITE" id="PS51382"/>
    </source>
</evidence>
<dbReference type="EMBL" id="AFBI03000058">
    <property type="protein sequence ID" value="EJW02731.1"/>
    <property type="molecule type" value="Genomic_DNA"/>
</dbReference>
<reference evidence="2 3" key="1">
    <citation type="submission" date="2011-08" db="EMBL/GenBank/DDBJ databases">
        <authorList>
            <person name="Liu Z.J."/>
            <person name="Shi F.L."/>
            <person name="Lu J.Q."/>
            <person name="Li M."/>
            <person name="Wang Z.L."/>
        </authorList>
    </citation>
    <scope>NUCLEOTIDE SEQUENCE [LARGE SCALE GENOMIC DNA]</scope>
    <source>
        <strain evidence="2 3">USNM 41457</strain>
    </source>
</reference>